<keyword evidence="2" id="KW-1133">Transmembrane helix</keyword>
<dbReference type="Proteomes" id="UP001596512">
    <property type="component" value="Unassembled WGS sequence"/>
</dbReference>
<evidence type="ECO:0000256" key="2">
    <source>
        <dbReference type="SAM" id="Phobius"/>
    </source>
</evidence>
<keyword evidence="2" id="KW-0472">Membrane</keyword>
<organism evidence="3 4">
    <name type="scientific">Actinokineospora soli</name>
    <dbReference type="NCBI Taxonomy" id="1048753"/>
    <lineage>
        <taxon>Bacteria</taxon>
        <taxon>Bacillati</taxon>
        <taxon>Actinomycetota</taxon>
        <taxon>Actinomycetes</taxon>
        <taxon>Pseudonocardiales</taxon>
        <taxon>Pseudonocardiaceae</taxon>
        <taxon>Actinokineospora</taxon>
    </lineage>
</organism>
<keyword evidence="4" id="KW-1185">Reference proteome</keyword>
<gene>
    <name evidence="3" type="ORF">ACFQV2_05815</name>
</gene>
<name>A0ABW2THF5_9PSEU</name>
<evidence type="ECO:0000313" key="3">
    <source>
        <dbReference type="EMBL" id="MFC7613197.1"/>
    </source>
</evidence>
<dbReference type="EMBL" id="JBHTEY010000004">
    <property type="protein sequence ID" value="MFC7613197.1"/>
    <property type="molecule type" value="Genomic_DNA"/>
</dbReference>
<protein>
    <recommendedName>
        <fullName evidence="5">PDZ domain-containing protein</fullName>
    </recommendedName>
</protein>
<comment type="caution">
    <text evidence="3">The sequence shown here is derived from an EMBL/GenBank/DDBJ whole genome shotgun (WGS) entry which is preliminary data.</text>
</comment>
<evidence type="ECO:0008006" key="5">
    <source>
        <dbReference type="Google" id="ProtNLM"/>
    </source>
</evidence>
<feature type="region of interest" description="Disordered" evidence="1">
    <location>
        <begin position="1"/>
        <end position="22"/>
    </location>
</feature>
<keyword evidence="2" id="KW-0812">Transmembrane</keyword>
<accession>A0ABW2THF5</accession>
<feature type="transmembrane region" description="Helical" evidence="2">
    <location>
        <begin position="26"/>
        <end position="49"/>
    </location>
</feature>
<proteinExistence type="predicted"/>
<evidence type="ECO:0000313" key="4">
    <source>
        <dbReference type="Proteomes" id="UP001596512"/>
    </source>
</evidence>
<sequence>MSTTAAQEPVPAPPPAPPRRLSRRGWTVLVGFAVVLVLVALGATVPVPYVSLGPGPTYDTLGDVDGVSIVQVEGRRRTRRPVSSG</sequence>
<evidence type="ECO:0000256" key="1">
    <source>
        <dbReference type="SAM" id="MobiDB-lite"/>
    </source>
</evidence>
<reference evidence="4" key="1">
    <citation type="journal article" date="2019" name="Int. J. Syst. Evol. Microbiol.">
        <title>The Global Catalogue of Microorganisms (GCM) 10K type strain sequencing project: providing services to taxonomists for standard genome sequencing and annotation.</title>
        <authorList>
            <consortium name="The Broad Institute Genomics Platform"/>
            <consortium name="The Broad Institute Genome Sequencing Center for Infectious Disease"/>
            <person name="Wu L."/>
            <person name="Ma J."/>
        </authorList>
    </citation>
    <scope>NUCLEOTIDE SEQUENCE [LARGE SCALE GENOMIC DNA]</scope>
    <source>
        <strain evidence="4">JCM 17695</strain>
    </source>
</reference>